<evidence type="ECO:0008006" key="3">
    <source>
        <dbReference type="Google" id="ProtNLM"/>
    </source>
</evidence>
<dbReference type="InterPro" id="IPR010662">
    <property type="entry name" value="RBBP9/YdeN"/>
</dbReference>
<dbReference type="EMBL" id="JACIEZ010000001">
    <property type="protein sequence ID" value="MBB4062877.1"/>
    <property type="molecule type" value="Genomic_DNA"/>
</dbReference>
<accession>A0A7W6J184</accession>
<proteinExistence type="predicted"/>
<organism evidence="1 2">
    <name type="scientific">Gellertiella hungarica</name>
    <dbReference type="NCBI Taxonomy" id="1572859"/>
    <lineage>
        <taxon>Bacteria</taxon>
        <taxon>Pseudomonadati</taxon>
        <taxon>Pseudomonadota</taxon>
        <taxon>Alphaproteobacteria</taxon>
        <taxon>Hyphomicrobiales</taxon>
        <taxon>Rhizobiaceae</taxon>
        <taxon>Gellertiella</taxon>
    </lineage>
</organism>
<dbReference type="GO" id="GO:0016787">
    <property type="term" value="F:hydrolase activity"/>
    <property type="evidence" value="ECO:0007669"/>
    <property type="project" value="InterPro"/>
</dbReference>
<reference evidence="1 2" key="1">
    <citation type="submission" date="2020-08" db="EMBL/GenBank/DDBJ databases">
        <title>Genomic Encyclopedia of Type Strains, Phase IV (KMG-IV): sequencing the most valuable type-strain genomes for metagenomic binning, comparative biology and taxonomic classification.</title>
        <authorList>
            <person name="Goeker M."/>
        </authorList>
    </citation>
    <scope>NUCLEOTIDE SEQUENCE [LARGE SCALE GENOMIC DNA]</scope>
    <source>
        <strain evidence="1 2">DSM 29853</strain>
    </source>
</reference>
<dbReference type="AlphaFoldDB" id="A0A7W6J184"/>
<dbReference type="InterPro" id="IPR029058">
    <property type="entry name" value="AB_hydrolase_fold"/>
</dbReference>
<protein>
    <recommendedName>
        <fullName evidence="3">Serine hydrolase family protein</fullName>
    </recommendedName>
</protein>
<dbReference type="RefSeq" id="WP_183364081.1">
    <property type="nucleotide sequence ID" value="NZ_JACIEZ010000001.1"/>
</dbReference>
<dbReference type="Proteomes" id="UP000528286">
    <property type="component" value="Unassembled WGS sequence"/>
</dbReference>
<dbReference type="Pfam" id="PF06821">
    <property type="entry name" value="Ser_hydrolase"/>
    <property type="match status" value="1"/>
</dbReference>
<sequence>MTLSDHAETLILPGLAGSPEGHWQYLWAEERPRSRYVEQADWDFPDLDRWIARLEEALCASEGAYLVAHSLGCVLAAHMAARPLGSRIRGALLVAPCDLAATGEIHPGLIRFGAMPQAPLPFPSVVVASRDDPYMSFGRAEQFAGLWGSSLFDMGYAGHINLSSGFGRFRKGYQLFDALVERAQSGGTATGGYGFATPRPQAGLSP</sequence>
<evidence type="ECO:0000313" key="2">
    <source>
        <dbReference type="Proteomes" id="UP000528286"/>
    </source>
</evidence>
<gene>
    <name evidence="1" type="ORF">GGR23_000038</name>
</gene>
<comment type="caution">
    <text evidence="1">The sequence shown here is derived from an EMBL/GenBank/DDBJ whole genome shotgun (WGS) entry which is preliminary data.</text>
</comment>
<dbReference type="SUPFAM" id="SSF53474">
    <property type="entry name" value="alpha/beta-Hydrolases"/>
    <property type="match status" value="1"/>
</dbReference>
<dbReference type="Gene3D" id="3.40.50.1820">
    <property type="entry name" value="alpha/beta hydrolase"/>
    <property type="match status" value="1"/>
</dbReference>
<evidence type="ECO:0000313" key="1">
    <source>
        <dbReference type="EMBL" id="MBB4062877.1"/>
    </source>
</evidence>
<name>A0A7W6J184_9HYPH</name>
<keyword evidence="2" id="KW-1185">Reference proteome</keyword>